<dbReference type="Gene3D" id="1.20.1250.20">
    <property type="entry name" value="MFS general substrate transporter like domains"/>
    <property type="match status" value="1"/>
</dbReference>
<name>A0ABP6SSS7_9ACTN</name>
<keyword evidence="6 7" id="KW-0472">Membrane</keyword>
<dbReference type="PANTHER" id="PTHR42718:SF42">
    <property type="entry name" value="EXPORT PROTEIN"/>
    <property type="match status" value="1"/>
</dbReference>
<feature type="transmembrane region" description="Helical" evidence="7">
    <location>
        <begin position="87"/>
        <end position="106"/>
    </location>
</feature>
<feature type="transmembrane region" description="Helical" evidence="7">
    <location>
        <begin position="112"/>
        <end position="133"/>
    </location>
</feature>
<dbReference type="Pfam" id="PF07690">
    <property type="entry name" value="MFS_1"/>
    <property type="match status" value="1"/>
</dbReference>
<feature type="transmembrane region" description="Helical" evidence="7">
    <location>
        <begin position="56"/>
        <end position="75"/>
    </location>
</feature>
<dbReference type="PANTHER" id="PTHR42718">
    <property type="entry name" value="MAJOR FACILITATOR SUPERFAMILY MULTIDRUG TRANSPORTER MFSC"/>
    <property type="match status" value="1"/>
</dbReference>
<dbReference type="EMBL" id="BAAAYN010000006">
    <property type="protein sequence ID" value="GAA3383665.1"/>
    <property type="molecule type" value="Genomic_DNA"/>
</dbReference>
<dbReference type="SUPFAM" id="SSF103473">
    <property type="entry name" value="MFS general substrate transporter"/>
    <property type="match status" value="1"/>
</dbReference>
<dbReference type="RefSeq" id="WP_345726803.1">
    <property type="nucleotide sequence ID" value="NZ_BAAAYN010000006.1"/>
</dbReference>
<feature type="transmembrane region" description="Helical" evidence="7">
    <location>
        <begin position="444"/>
        <end position="464"/>
    </location>
</feature>
<dbReference type="InterPro" id="IPR004638">
    <property type="entry name" value="EmrB-like"/>
</dbReference>
<dbReference type="PROSITE" id="PS00216">
    <property type="entry name" value="SUGAR_TRANSPORT_1"/>
    <property type="match status" value="1"/>
</dbReference>
<feature type="transmembrane region" description="Helical" evidence="7">
    <location>
        <begin position="415"/>
        <end position="438"/>
    </location>
</feature>
<evidence type="ECO:0000259" key="8">
    <source>
        <dbReference type="PROSITE" id="PS50850"/>
    </source>
</evidence>
<feature type="transmembrane region" description="Helical" evidence="7">
    <location>
        <begin position="364"/>
        <end position="394"/>
    </location>
</feature>
<dbReference type="Gene3D" id="1.20.1720.10">
    <property type="entry name" value="Multidrug resistance protein D"/>
    <property type="match status" value="1"/>
</dbReference>
<keyword evidence="4 7" id="KW-0812">Transmembrane</keyword>
<comment type="subcellular location">
    <subcellularLocation>
        <location evidence="1">Cell membrane</location>
        <topology evidence="1">Multi-pass membrane protein</topology>
    </subcellularLocation>
</comment>
<feature type="transmembrane region" description="Helical" evidence="7">
    <location>
        <begin position="339"/>
        <end position="358"/>
    </location>
</feature>
<keyword evidence="10" id="KW-1185">Reference proteome</keyword>
<feature type="transmembrane region" description="Helical" evidence="7">
    <location>
        <begin position="18"/>
        <end position="36"/>
    </location>
</feature>
<sequence length="495" mass="49954">MSTVVAPDELVGLRSPTGVALIAATVLASMVSFLDANVVNVAVPAIGRDLGAGVSGLQWTLTGYLLSVAALLLLSGALADRFGRRRILVIGLLVMLVASVFCAVAPSIETLIVARVIQGAGSALVVPTSLALLNGLLRIPDRARGIGVWAAVATVGTTVGPYAGGWLVDHASWRSVFLLNLPLIVAGLLALRWVPETPTGRQRLSPDVLGALLAVLGLGGVIYALTEASSAGWGAASVLVPGVLGVIALGGLVPVERRLRAPMLRLSLFASRQFTATNVTTVLFYGGLAAAGYLLVLQCQLQLGYSATAAGAALIPSSVVFLLVSPVSGELVARLGPRWLMVAGIGTVAVSVVWLSWAQPGASYLLAILPAALLWGLGLGLAVAPLTAAVLAAVSDDDLGEASAVNDAASRLGGLLAIAGVPLLVGAGSGDGLATALADGYRPAMFVLAGLCGLAALVTAVFVTDRPPSTPAPRIVPAAPHHGCAPAITTERSTP</sequence>
<evidence type="ECO:0000256" key="5">
    <source>
        <dbReference type="ARBA" id="ARBA00022989"/>
    </source>
</evidence>
<evidence type="ECO:0000313" key="10">
    <source>
        <dbReference type="Proteomes" id="UP001501676"/>
    </source>
</evidence>
<dbReference type="InterPro" id="IPR020846">
    <property type="entry name" value="MFS_dom"/>
</dbReference>
<evidence type="ECO:0000313" key="9">
    <source>
        <dbReference type="EMBL" id="GAA3383665.1"/>
    </source>
</evidence>
<evidence type="ECO:0000256" key="4">
    <source>
        <dbReference type="ARBA" id="ARBA00022692"/>
    </source>
</evidence>
<dbReference type="PRINTS" id="PR01036">
    <property type="entry name" value="TCRTETB"/>
</dbReference>
<feature type="transmembrane region" description="Helical" evidence="7">
    <location>
        <begin position="274"/>
        <end position="297"/>
    </location>
</feature>
<evidence type="ECO:0000256" key="1">
    <source>
        <dbReference type="ARBA" id="ARBA00004651"/>
    </source>
</evidence>
<dbReference type="InterPro" id="IPR036259">
    <property type="entry name" value="MFS_trans_sf"/>
</dbReference>
<reference evidence="10" key="1">
    <citation type="journal article" date="2019" name="Int. J. Syst. Evol. Microbiol.">
        <title>The Global Catalogue of Microorganisms (GCM) 10K type strain sequencing project: providing services to taxonomists for standard genome sequencing and annotation.</title>
        <authorList>
            <consortium name="The Broad Institute Genomics Platform"/>
            <consortium name="The Broad Institute Genome Sequencing Center for Infectious Disease"/>
            <person name="Wu L."/>
            <person name="Ma J."/>
        </authorList>
    </citation>
    <scope>NUCLEOTIDE SEQUENCE [LARGE SCALE GENOMIC DNA]</scope>
    <source>
        <strain evidence="10">JCM 9458</strain>
    </source>
</reference>
<feature type="transmembrane region" description="Helical" evidence="7">
    <location>
        <begin position="231"/>
        <end position="253"/>
    </location>
</feature>
<evidence type="ECO:0000256" key="7">
    <source>
        <dbReference type="SAM" id="Phobius"/>
    </source>
</evidence>
<dbReference type="CDD" id="cd17321">
    <property type="entry name" value="MFS_MMR_MDR_like"/>
    <property type="match status" value="1"/>
</dbReference>
<organism evidence="9 10">
    <name type="scientific">Cryptosporangium minutisporangium</name>
    <dbReference type="NCBI Taxonomy" id="113569"/>
    <lineage>
        <taxon>Bacteria</taxon>
        <taxon>Bacillati</taxon>
        <taxon>Actinomycetota</taxon>
        <taxon>Actinomycetes</taxon>
        <taxon>Cryptosporangiales</taxon>
        <taxon>Cryptosporangiaceae</taxon>
        <taxon>Cryptosporangium</taxon>
    </lineage>
</organism>
<feature type="transmembrane region" description="Helical" evidence="7">
    <location>
        <begin position="176"/>
        <end position="194"/>
    </location>
</feature>
<feature type="transmembrane region" description="Helical" evidence="7">
    <location>
        <begin position="145"/>
        <end position="164"/>
    </location>
</feature>
<keyword evidence="3" id="KW-1003">Cell membrane</keyword>
<evidence type="ECO:0000256" key="2">
    <source>
        <dbReference type="ARBA" id="ARBA00022448"/>
    </source>
</evidence>
<keyword evidence="5 7" id="KW-1133">Transmembrane helix</keyword>
<accession>A0ABP6SSS7</accession>
<feature type="transmembrane region" description="Helical" evidence="7">
    <location>
        <begin position="206"/>
        <end position="225"/>
    </location>
</feature>
<feature type="transmembrane region" description="Helical" evidence="7">
    <location>
        <begin position="303"/>
        <end position="327"/>
    </location>
</feature>
<protein>
    <submittedName>
        <fullName evidence="9">MFS transporter</fullName>
    </submittedName>
</protein>
<feature type="domain" description="Major facilitator superfamily (MFS) profile" evidence="8">
    <location>
        <begin position="21"/>
        <end position="467"/>
    </location>
</feature>
<dbReference type="PROSITE" id="PS50850">
    <property type="entry name" value="MFS"/>
    <property type="match status" value="1"/>
</dbReference>
<dbReference type="Proteomes" id="UP001501676">
    <property type="component" value="Unassembled WGS sequence"/>
</dbReference>
<keyword evidence="2" id="KW-0813">Transport</keyword>
<dbReference type="InterPro" id="IPR011701">
    <property type="entry name" value="MFS"/>
</dbReference>
<comment type="caution">
    <text evidence="9">The sequence shown here is derived from an EMBL/GenBank/DDBJ whole genome shotgun (WGS) entry which is preliminary data.</text>
</comment>
<proteinExistence type="predicted"/>
<evidence type="ECO:0000256" key="3">
    <source>
        <dbReference type="ARBA" id="ARBA00022475"/>
    </source>
</evidence>
<gene>
    <name evidence="9" type="ORF">GCM10020369_10410</name>
</gene>
<dbReference type="NCBIfam" id="TIGR00711">
    <property type="entry name" value="efflux_EmrB"/>
    <property type="match status" value="1"/>
</dbReference>
<evidence type="ECO:0000256" key="6">
    <source>
        <dbReference type="ARBA" id="ARBA00023136"/>
    </source>
</evidence>
<dbReference type="InterPro" id="IPR005829">
    <property type="entry name" value="Sugar_transporter_CS"/>
</dbReference>